<evidence type="ECO:0000313" key="2">
    <source>
        <dbReference type="EMBL" id="MQQ07691.1"/>
    </source>
</evidence>
<reference evidence="2 3" key="1">
    <citation type="submission" date="2019-10" db="EMBL/GenBank/DDBJ databases">
        <title>Epibacterium sp. nov., isolated from seawater.</title>
        <authorList>
            <person name="Zhang X."/>
            <person name="Li N."/>
        </authorList>
    </citation>
    <scope>NUCLEOTIDE SEQUENCE [LARGE SCALE GENOMIC DNA]</scope>
    <source>
        <strain evidence="2 3">SM1979</strain>
    </source>
</reference>
<gene>
    <name evidence="2" type="ORF">GFB49_04410</name>
</gene>
<keyword evidence="3" id="KW-1185">Reference proteome</keyword>
<proteinExistence type="predicted"/>
<name>A0A843Y9L8_9RHOB</name>
<accession>A0A843Y9L8</accession>
<dbReference type="EMBL" id="WIBF01000002">
    <property type="protein sequence ID" value="MQQ07691.1"/>
    <property type="molecule type" value="Genomic_DNA"/>
</dbReference>
<evidence type="ECO:0000313" key="3">
    <source>
        <dbReference type="Proteomes" id="UP000444174"/>
    </source>
</evidence>
<dbReference type="InterPro" id="IPR009380">
    <property type="entry name" value="DUF1036"/>
</dbReference>
<dbReference type="AlphaFoldDB" id="A0A843Y9L8"/>
<sequence>MASQIRFIKAFQYRRHTHLLCWICGSGVKAVLLRPSKEAVMRWFLGIIIALAMLCPVTPAWAGFHLCNDTADDHHVAFTQKTDGAWVSQGWRSVPADDCVTLISQDLTSRFYYLRLRDLGVDLVPSSVKFCASDQDFRGTGSTECHRQSLSSLDFARIDVGRDTSDFTQQISALLPQDDVSKVAQRTLQAVFESCRVAPGGNGPLCSFVGQDRQILTRLKPSVPKSLARRLMQLPTGALVRLTVTVFHDSPNALEVKVLEAAHLPADEAHKQLMDLQGTWVSTIDPNDSFTVHGPSRMNFYLGAATTREFLSVSPQCLGHVAQGGFTLHAWSKDDTKGLCYQIDRLDREYLTLRFLPSGQALEYIRKPGS</sequence>
<keyword evidence="1" id="KW-0472">Membrane</keyword>
<protein>
    <submittedName>
        <fullName evidence="2">DUF1036 domain-containing protein</fullName>
    </submittedName>
</protein>
<feature type="transmembrane region" description="Helical" evidence="1">
    <location>
        <begin position="43"/>
        <end position="64"/>
    </location>
</feature>
<organism evidence="2 3">
    <name type="scientific">Tritonibacter litoralis</name>
    <dbReference type="NCBI Taxonomy" id="2662264"/>
    <lineage>
        <taxon>Bacteria</taxon>
        <taxon>Pseudomonadati</taxon>
        <taxon>Pseudomonadota</taxon>
        <taxon>Alphaproteobacteria</taxon>
        <taxon>Rhodobacterales</taxon>
        <taxon>Paracoccaceae</taxon>
        <taxon>Tritonibacter</taxon>
    </lineage>
</organism>
<keyword evidence="1" id="KW-1133">Transmembrane helix</keyword>
<keyword evidence="1" id="KW-0812">Transmembrane</keyword>
<comment type="caution">
    <text evidence="2">The sequence shown here is derived from an EMBL/GenBank/DDBJ whole genome shotgun (WGS) entry which is preliminary data.</text>
</comment>
<dbReference type="Pfam" id="PF06282">
    <property type="entry name" value="DUF1036"/>
    <property type="match status" value="1"/>
</dbReference>
<dbReference type="Proteomes" id="UP000444174">
    <property type="component" value="Unassembled WGS sequence"/>
</dbReference>
<evidence type="ECO:0000256" key="1">
    <source>
        <dbReference type="SAM" id="Phobius"/>
    </source>
</evidence>